<dbReference type="Proteomes" id="UP000228930">
    <property type="component" value="Unassembled WGS sequence"/>
</dbReference>
<dbReference type="EMBL" id="LFJC01000003">
    <property type="protein sequence ID" value="PIS99632.1"/>
    <property type="molecule type" value="Genomic_DNA"/>
</dbReference>
<dbReference type="AlphaFoldDB" id="A0A2M6U4V4"/>
<keyword evidence="2" id="KW-1185">Reference proteome</keyword>
<accession>A0A2M6U4V4</accession>
<dbReference type="InterPro" id="IPR017853">
    <property type="entry name" value="GH"/>
</dbReference>
<name>A0A2M6U4V4_9BRAD</name>
<reference evidence="1 2" key="1">
    <citation type="submission" date="2015-06" db="EMBL/GenBank/DDBJ databases">
        <title>Comparative genome analysis of nirS-carrying Bradyrhizobium sp. strains.</title>
        <authorList>
            <person name="Ishii S."/>
            <person name="Jang J."/>
            <person name="Nishizawa T."/>
            <person name="Senoo K."/>
        </authorList>
    </citation>
    <scope>NUCLEOTIDE SEQUENCE [LARGE SCALE GENOMIC DNA]</scope>
    <source>
        <strain evidence="1 2">TSA1</strain>
    </source>
</reference>
<organism evidence="1 2">
    <name type="scientific">Bradyrhizobium nitroreducens</name>
    <dbReference type="NCBI Taxonomy" id="709803"/>
    <lineage>
        <taxon>Bacteria</taxon>
        <taxon>Pseudomonadati</taxon>
        <taxon>Pseudomonadota</taxon>
        <taxon>Alphaproteobacteria</taxon>
        <taxon>Hyphomicrobiales</taxon>
        <taxon>Nitrobacteraceae</taxon>
        <taxon>Bradyrhizobium</taxon>
    </lineage>
</organism>
<proteinExistence type="predicted"/>
<evidence type="ECO:0000313" key="2">
    <source>
        <dbReference type="Proteomes" id="UP000228930"/>
    </source>
</evidence>
<dbReference type="SUPFAM" id="SSF51445">
    <property type="entry name" value="(Trans)glycosidases"/>
    <property type="match status" value="1"/>
</dbReference>
<evidence type="ECO:0008006" key="3">
    <source>
        <dbReference type="Google" id="ProtNLM"/>
    </source>
</evidence>
<dbReference type="RefSeq" id="WP_100174843.1">
    <property type="nucleotide sequence ID" value="NZ_LFJC01000003.1"/>
</dbReference>
<evidence type="ECO:0000313" key="1">
    <source>
        <dbReference type="EMBL" id="PIS99632.1"/>
    </source>
</evidence>
<sequence length="254" mass="27471">MYIWKLEPVLAAEGGVNKLVEKARRAKLSAIWVKVADGVSPYRNVTGAMAATMTNLVNKAHDSNLQVWGWQVPHCPTTQAAQAEATAFRNLAQQFDLDGMIMDAEGGAEFFHGGINEARAYGTAMRQAANALSKPLGMSSNDIPQNITGWLPRFTEIAQHADFNFPQTYYGSSPSVASRIDRAVNGNAHLTIPFAPVGAGYVGDGGGCASAQACAERATIFIQLCKDRDYQSYSFWHWAGAPMALWEVLNTTPA</sequence>
<comment type="caution">
    <text evidence="1">The sequence shown here is derived from an EMBL/GenBank/DDBJ whole genome shotgun (WGS) entry which is preliminary data.</text>
</comment>
<protein>
    <recommendedName>
        <fullName evidence="3">GTA TIM-barrel-like domain-containing protein</fullName>
    </recommendedName>
</protein>
<gene>
    <name evidence="1" type="ORF">TSA1_01790</name>
</gene>